<evidence type="ECO:0000313" key="2">
    <source>
        <dbReference type="Proteomes" id="UP000326759"/>
    </source>
</evidence>
<organism evidence="1 2">
    <name type="scientific">Armadillidium nasatum</name>
    <dbReference type="NCBI Taxonomy" id="96803"/>
    <lineage>
        <taxon>Eukaryota</taxon>
        <taxon>Metazoa</taxon>
        <taxon>Ecdysozoa</taxon>
        <taxon>Arthropoda</taxon>
        <taxon>Crustacea</taxon>
        <taxon>Multicrustacea</taxon>
        <taxon>Malacostraca</taxon>
        <taxon>Eumalacostraca</taxon>
        <taxon>Peracarida</taxon>
        <taxon>Isopoda</taxon>
        <taxon>Oniscidea</taxon>
        <taxon>Crinocheta</taxon>
        <taxon>Armadillidiidae</taxon>
        <taxon>Armadillidium</taxon>
    </lineage>
</organism>
<proteinExistence type="predicted"/>
<evidence type="ECO:0000313" key="1">
    <source>
        <dbReference type="EMBL" id="KAB7497313.1"/>
    </source>
</evidence>
<feature type="non-terminal residue" evidence="1">
    <location>
        <position position="1"/>
    </location>
</feature>
<dbReference type="AlphaFoldDB" id="A0A5N5SSY0"/>
<dbReference type="GO" id="GO:0005549">
    <property type="term" value="F:odorant binding"/>
    <property type="evidence" value="ECO:0007669"/>
    <property type="project" value="InterPro"/>
</dbReference>
<sequence>VRVYCPDGNAVCEAALKRCLGEPPQQEPPQNVNEVTAKYNRCFKSHGIPEIAVPSEGQDPTALLGSHLEKITDQTVISNLRCCFGRELGVLDANNKIDLTNYNSDIEQNYKSDRQAKTAFKDALRFCSADVANCEAGAFNECTFQFCIKSLNTQ</sequence>
<keyword evidence="2" id="KW-1185">Reference proteome</keyword>
<accession>A0A5N5SSY0</accession>
<dbReference type="InterPro" id="IPR036728">
    <property type="entry name" value="PBP_GOBP_sf"/>
</dbReference>
<name>A0A5N5SSY0_9CRUS</name>
<dbReference type="Gene3D" id="1.10.238.20">
    <property type="entry name" value="Pheromone/general odorant binding protein domain"/>
    <property type="match status" value="1"/>
</dbReference>
<comment type="caution">
    <text evidence="1">The sequence shown here is derived from an EMBL/GenBank/DDBJ whole genome shotgun (WGS) entry which is preliminary data.</text>
</comment>
<dbReference type="EMBL" id="SEYY01020437">
    <property type="protein sequence ID" value="KAB7497313.1"/>
    <property type="molecule type" value="Genomic_DNA"/>
</dbReference>
<gene>
    <name evidence="1" type="ORF">Anas_11958</name>
</gene>
<dbReference type="Proteomes" id="UP000326759">
    <property type="component" value="Unassembled WGS sequence"/>
</dbReference>
<reference evidence="1 2" key="1">
    <citation type="journal article" date="2019" name="PLoS Biol.">
        <title>Sex chromosomes control vertical transmission of feminizing Wolbachia symbionts in an isopod.</title>
        <authorList>
            <person name="Becking T."/>
            <person name="Chebbi M.A."/>
            <person name="Giraud I."/>
            <person name="Moumen B."/>
            <person name="Laverre T."/>
            <person name="Caubet Y."/>
            <person name="Peccoud J."/>
            <person name="Gilbert C."/>
            <person name="Cordaux R."/>
        </authorList>
    </citation>
    <scope>NUCLEOTIDE SEQUENCE [LARGE SCALE GENOMIC DNA]</scope>
    <source>
        <strain evidence="1">ANa2</strain>
        <tissue evidence="1">Whole body excluding digestive tract and cuticle</tissue>
    </source>
</reference>
<protein>
    <submittedName>
        <fullName evidence="1">Uncharacterized protein</fullName>
    </submittedName>
</protein>